<organism evidence="10 11">
    <name type="scientific">Arthrobacter deserti</name>
    <dbReference type="NCBI Taxonomy" id="1742687"/>
    <lineage>
        <taxon>Bacteria</taxon>
        <taxon>Bacillati</taxon>
        <taxon>Actinomycetota</taxon>
        <taxon>Actinomycetes</taxon>
        <taxon>Micrococcales</taxon>
        <taxon>Micrococcaceae</taxon>
        <taxon>Arthrobacter</taxon>
    </lineage>
</organism>
<evidence type="ECO:0000256" key="3">
    <source>
        <dbReference type="ARBA" id="ARBA00010763"/>
    </source>
</evidence>
<dbReference type="Proteomes" id="UP000523795">
    <property type="component" value="Unassembled WGS sequence"/>
</dbReference>
<dbReference type="SMART" id="SM00852">
    <property type="entry name" value="MoCF_biosynth"/>
    <property type="match status" value="1"/>
</dbReference>
<keyword evidence="11" id="KW-1185">Reference proteome</keyword>
<evidence type="ECO:0000256" key="7">
    <source>
        <dbReference type="RuleBase" id="RU365090"/>
    </source>
</evidence>
<dbReference type="PANTHER" id="PTHR10192:SF5">
    <property type="entry name" value="GEPHYRIN"/>
    <property type="match status" value="1"/>
</dbReference>
<name>A0ABX1JS36_9MICC</name>
<comment type="similarity">
    <text evidence="3 7">Belongs to the MoeA family.</text>
</comment>
<feature type="region of interest" description="Disordered" evidence="8">
    <location>
        <begin position="125"/>
        <end position="144"/>
    </location>
</feature>
<dbReference type="Gene3D" id="3.90.105.10">
    <property type="entry name" value="Molybdopterin biosynthesis moea protein, domain 2"/>
    <property type="match status" value="1"/>
</dbReference>
<keyword evidence="7" id="KW-0460">Magnesium</keyword>
<evidence type="ECO:0000256" key="2">
    <source>
        <dbReference type="ARBA" id="ARBA00005046"/>
    </source>
</evidence>
<dbReference type="Pfam" id="PF00994">
    <property type="entry name" value="MoCF_biosynth"/>
    <property type="match status" value="1"/>
</dbReference>
<keyword evidence="7" id="KW-0479">Metal-binding</keyword>
<keyword evidence="5 7" id="KW-0501">Molybdenum cofactor biosynthesis</keyword>
<evidence type="ECO:0000256" key="6">
    <source>
        <dbReference type="ARBA" id="ARBA00047317"/>
    </source>
</evidence>
<dbReference type="Gene3D" id="2.170.190.11">
    <property type="entry name" value="Molybdopterin biosynthesis moea protein, domain 3"/>
    <property type="match status" value="1"/>
</dbReference>
<comment type="caution">
    <text evidence="10">The sequence shown here is derived from an EMBL/GenBank/DDBJ whole genome shotgun (WGS) entry which is preliminary data.</text>
</comment>
<evidence type="ECO:0000256" key="4">
    <source>
        <dbReference type="ARBA" id="ARBA00022505"/>
    </source>
</evidence>
<feature type="region of interest" description="Disordered" evidence="8">
    <location>
        <begin position="1"/>
        <end position="27"/>
    </location>
</feature>
<dbReference type="Pfam" id="PF03453">
    <property type="entry name" value="MoeA_N"/>
    <property type="match status" value="1"/>
</dbReference>
<feature type="non-terminal residue" evidence="10">
    <location>
        <position position="346"/>
    </location>
</feature>
<evidence type="ECO:0000256" key="5">
    <source>
        <dbReference type="ARBA" id="ARBA00023150"/>
    </source>
</evidence>
<dbReference type="EC" id="2.10.1.1" evidence="7"/>
<protein>
    <recommendedName>
        <fullName evidence="7">Molybdopterin molybdenumtransferase</fullName>
        <ecNumber evidence="7">2.10.1.1</ecNumber>
    </recommendedName>
</protein>
<dbReference type="PANTHER" id="PTHR10192">
    <property type="entry name" value="MOLYBDOPTERIN BIOSYNTHESIS PROTEIN"/>
    <property type="match status" value="1"/>
</dbReference>
<comment type="function">
    <text evidence="1 7">Catalyzes the insertion of molybdate into adenylated molybdopterin with the concomitant release of AMP.</text>
</comment>
<dbReference type="InterPro" id="IPR008284">
    <property type="entry name" value="MoCF_biosynth_CS"/>
</dbReference>
<dbReference type="SUPFAM" id="SSF53218">
    <property type="entry name" value="Molybdenum cofactor biosynthesis proteins"/>
    <property type="match status" value="1"/>
</dbReference>
<comment type="pathway">
    <text evidence="2 7">Cofactor biosynthesis; molybdopterin biosynthesis.</text>
</comment>
<dbReference type="SUPFAM" id="SSF63882">
    <property type="entry name" value="MoeA N-terminal region -like"/>
    <property type="match status" value="1"/>
</dbReference>
<dbReference type="InterPro" id="IPR036425">
    <property type="entry name" value="MoaB/Mog-like_dom_sf"/>
</dbReference>
<dbReference type="Gene3D" id="3.40.980.10">
    <property type="entry name" value="MoaB/Mog-like domain"/>
    <property type="match status" value="1"/>
</dbReference>
<evidence type="ECO:0000256" key="1">
    <source>
        <dbReference type="ARBA" id="ARBA00002901"/>
    </source>
</evidence>
<feature type="compositionally biased region" description="Basic and acidic residues" evidence="8">
    <location>
        <begin position="1"/>
        <end position="17"/>
    </location>
</feature>
<dbReference type="InterPro" id="IPR005110">
    <property type="entry name" value="MoeA_linker/N"/>
</dbReference>
<keyword evidence="4 7" id="KW-0500">Molybdenum</keyword>
<evidence type="ECO:0000256" key="8">
    <source>
        <dbReference type="SAM" id="MobiDB-lite"/>
    </source>
</evidence>
<accession>A0ABX1JS36</accession>
<comment type="cofactor">
    <cofactor evidence="7">
        <name>Mg(2+)</name>
        <dbReference type="ChEBI" id="CHEBI:18420"/>
    </cofactor>
</comment>
<dbReference type="InterPro" id="IPR038987">
    <property type="entry name" value="MoeA-like"/>
</dbReference>
<gene>
    <name evidence="10" type="ORF">HER39_15115</name>
</gene>
<evidence type="ECO:0000313" key="11">
    <source>
        <dbReference type="Proteomes" id="UP000523795"/>
    </source>
</evidence>
<evidence type="ECO:0000313" key="10">
    <source>
        <dbReference type="EMBL" id="NKX51871.1"/>
    </source>
</evidence>
<dbReference type="PROSITE" id="PS01078">
    <property type="entry name" value="MOCF_BIOSYNTHESIS_1"/>
    <property type="match status" value="1"/>
</dbReference>
<dbReference type="CDD" id="cd00887">
    <property type="entry name" value="MoeA"/>
    <property type="match status" value="1"/>
</dbReference>
<keyword evidence="7" id="KW-0808">Transferase</keyword>
<dbReference type="InterPro" id="IPR036135">
    <property type="entry name" value="MoeA_linker/N_sf"/>
</dbReference>
<reference evidence="10 11" key="1">
    <citation type="submission" date="2020-04" db="EMBL/GenBank/DDBJ databases">
        <authorList>
            <person name="Liu S."/>
        </authorList>
    </citation>
    <scope>NUCLEOTIDE SEQUENCE [LARGE SCALE GENOMIC DNA]</scope>
    <source>
        <strain evidence="10 11">CGMCC 1.15091</strain>
    </source>
</reference>
<feature type="compositionally biased region" description="Low complexity" evidence="8">
    <location>
        <begin position="125"/>
        <end position="135"/>
    </location>
</feature>
<evidence type="ECO:0000259" key="9">
    <source>
        <dbReference type="SMART" id="SM00852"/>
    </source>
</evidence>
<dbReference type="EMBL" id="JAAZSR010000332">
    <property type="protein sequence ID" value="NKX51871.1"/>
    <property type="molecule type" value="Genomic_DNA"/>
</dbReference>
<dbReference type="InterPro" id="IPR001453">
    <property type="entry name" value="MoaB/Mog_dom"/>
</dbReference>
<sequence>MRRNEARDRDRGHDHGTGWDQARSTAHAAGTAAAPSVLPLEACTGLTLAADVAARIPVPHYPSSAMDGWAVAGEGPWQLAGGPSGLLHPGQAVPVVTGGLMPGGASAVLRSEYGSVRGGTLELAPGVAAGEPPAGRHIRPAGEETRAGETVITAGTVLNPAHLAIAAVCGHDGLPVTRRPEVALLLTGHEVVTAGIPPPGKVRDTFGPSLPAIVSRLGGVPAPPVRLPDEFATLLEAVRGCGADVVVTTGGTGHSRADHVRAVLAELGARILVPSIRMRPGHPALLAALPDGRLLVGLPGNPLAAIMALLTLGAPLLAGFNALPLPALGSVSAGARLAPLQGRDRL</sequence>
<feature type="domain" description="MoaB/Mog" evidence="9">
    <location>
        <begin position="183"/>
        <end position="319"/>
    </location>
</feature>
<comment type="catalytic activity">
    <reaction evidence="6">
        <text>adenylyl-molybdopterin + molybdate = Mo-molybdopterin + AMP + H(+)</text>
        <dbReference type="Rhea" id="RHEA:35047"/>
        <dbReference type="ChEBI" id="CHEBI:15378"/>
        <dbReference type="ChEBI" id="CHEBI:36264"/>
        <dbReference type="ChEBI" id="CHEBI:62727"/>
        <dbReference type="ChEBI" id="CHEBI:71302"/>
        <dbReference type="ChEBI" id="CHEBI:456215"/>
        <dbReference type="EC" id="2.10.1.1"/>
    </reaction>
</comment>
<proteinExistence type="inferred from homology"/>